<dbReference type="AlphaFoldDB" id="A0A4R4TC48"/>
<dbReference type="InterPro" id="IPR011042">
    <property type="entry name" value="6-blade_b-propeller_TolB-like"/>
</dbReference>
<dbReference type="InterPro" id="IPR012938">
    <property type="entry name" value="Glc/Sorbosone_DH"/>
</dbReference>
<evidence type="ECO:0000256" key="1">
    <source>
        <dbReference type="SAM" id="MobiDB-lite"/>
    </source>
</evidence>
<sequence>MRRRDAALVAVVTTLALAVTGCSGSDSGDEGADGTEGAQGATAGASGSSEPTPDEPAPGATGSSGAPVAPDEGAVEVVETVADGLDSPWGLVRLPDGDLLVGSRDGGTVHRIATASGDVTEVGTVPGVAPEGEGGLLGLALDPEFASSGLLFAYYTTAEDNRITAFRYDSSATSGGGLTTDRDLLTGIPRGEFIHHGGGLAFGPDGMLHAATGDAGEGEGELAQDPDSLAGKILRIDPATGEPPADNPDPGSLVYSAGHRNVQGLAWDAEGNLWASEFGQDTWDELNRIEPGRNYGWPLHEGPGGEADGFTDPIRWWPPDEASPSGLAFQGGSLWLAGLRGERLWRAPLTDADPEAFLTGEFGRLRAVLAVGDDELLLVTNETDTRGTPSGPDDRVLRLRVR</sequence>
<reference evidence="4 5" key="1">
    <citation type="submission" date="2019-03" db="EMBL/GenBank/DDBJ databases">
        <title>Draft genome sequences of novel Actinobacteria.</title>
        <authorList>
            <person name="Sahin N."/>
            <person name="Ay H."/>
            <person name="Saygin H."/>
        </authorList>
    </citation>
    <scope>NUCLEOTIDE SEQUENCE [LARGE SCALE GENOMIC DNA]</scope>
    <source>
        <strain evidence="4 5">DSM 41900</strain>
    </source>
</reference>
<feature type="region of interest" description="Disordered" evidence="1">
    <location>
        <begin position="21"/>
        <end position="70"/>
    </location>
</feature>
<dbReference type="OrthoDB" id="9770043at2"/>
<dbReference type="RefSeq" id="WP_132818416.1">
    <property type="nucleotide sequence ID" value="NZ_SMKI01000130.1"/>
</dbReference>
<keyword evidence="2" id="KW-0732">Signal</keyword>
<dbReference type="SUPFAM" id="SSF50952">
    <property type="entry name" value="Soluble quinoprotein glucose dehydrogenase"/>
    <property type="match status" value="1"/>
</dbReference>
<feature type="signal peptide" evidence="2">
    <location>
        <begin position="1"/>
        <end position="18"/>
    </location>
</feature>
<feature type="region of interest" description="Disordered" evidence="1">
    <location>
        <begin position="382"/>
        <end position="402"/>
    </location>
</feature>
<feature type="compositionally biased region" description="Basic and acidic residues" evidence="1">
    <location>
        <begin position="392"/>
        <end position="402"/>
    </location>
</feature>
<evidence type="ECO:0000256" key="2">
    <source>
        <dbReference type="SAM" id="SignalP"/>
    </source>
</evidence>
<accession>A0A4R4TC48</accession>
<dbReference type="Pfam" id="PF07995">
    <property type="entry name" value="GSDH"/>
    <property type="match status" value="1"/>
</dbReference>
<name>A0A4R4TC48_9ACTN</name>
<dbReference type="InterPro" id="IPR011041">
    <property type="entry name" value="Quinoprot_gluc/sorb_DH_b-prop"/>
</dbReference>
<evidence type="ECO:0000313" key="5">
    <source>
        <dbReference type="Proteomes" id="UP000295345"/>
    </source>
</evidence>
<dbReference type="EMBL" id="SMKI01000130">
    <property type="protein sequence ID" value="TDC74850.1"/>
    <property type="molecule type" value="Genomic_DNA"/>
</dbReference>
<gene>
    <name evidence="4" type="ORF">E1283_14310</name>
</gene>
<feature type="chain" id="PRO_5038773905" evidence="2">
    <location>
        <begin position="19"/>
        <end position="402"/>
    </location>
</feature>
<dbReference type="PANTHER" id="PTHR19328">
    <property type="entry name" value="HEDGEHOG-INTERACTING PROTEIN"/>
    <property type="match status" value="1"/>
</dbReference>
<evidence type="ECO:0000259" key="3">
    <source>
        <dbReference type="Pfam" id="PF07995"/>
    </source>
</evidence>
<keyword evidence="5" id="KW-1185">Reference proteome</keyword>
<proteinExistence type="predicted"/>
<feature type="compositionally biased region" description="Low complexity" evidence="1">
    <location>
        <begin position="35"/>
        <end position="50"/>
    </location>
</feature>
<dbReference type="PROSITE" id="PS51257">
    <property type="entry name" value="PROKAR_LIPOPROTEIN"/>
    <property type="match status" value="1"/>
</dbReference>
<organism evidence="4 5">
    <name type="scientific">Streptomyces hainanensis</name>
    <dbReference type="NCBI Taxonomy" id="402648"/>
    <lineage>
        <taxon>Bacteria</taxon>
        <taxon>Bacillati</taxon>
        <taxon>Actinomycetota</taxon>
        <taxon>Actinomycetes</taxon>
        <taxon>Kitasatosporales</taxon>
        <taxon>Streptomycetaceae</taxon>
        <taxon>Streptomyces</taxon>
    </lineage>
</organism>
<dbReference type="Proteomes" id="UP000295345">
    <property type="component" value="Unassembled WGS sequence"/>
</dbReference>
<feature type="domain" description="Glucose/Sorbosone dehydrogenase" evidence="3">
    <location>
        <begin position="85"/>
        <end position="385"/>
    </location>
</feature>
<evidence type="ECO:0000313" key="4">
    <source>
        <dbReference type="EMBL" id="TDC74850.1"/>
    </source>
</evidence>
<dbReference type="Gene3D" id="2.120.10.30">
    <property type="entry name" value="TolB, C-terminal domain"/>
    <property type="match status" value="1"/>
</dbReference>
<comment type="caution">
    <text evidence="4">The sequence shown here is derived from an EMBL/GenBank/DDBJ whole genome shotgun (WGS) entry which is preliminary data.</text>
</comment>
<dbReference type="PANTHER" id="PTHR19328:SF13">
    <property type="entry name" value="HIPL1 PROTEIN"/>
    <property type="match status" value="1"/>
</dbReference>
<protein>
    <submittedName>
        <fullName evidence="4">PQQ-dependent sugar dehydrogenase</fullName>
    </submittedName>
</protein>